<sequence length="347" mass="39637">MFVHGYKAITHNKGPGIDTKNNFRILLQNEFKGLLNKSTKIWINYLLGGAVSALLIWSLYRQVYSQLNHIGTPGFSWAGNTIFLVFALLLMPVNLGLEAYKWKLLADTAQPLNYRKACTSYLAGIAFSIVTPNRIGEYPGRILYLKRKNTLRLISVSVLGAFAQLFAVLFFGVVGLLYYNIAYPGFWEKVLFVVCLGCTIGVIYFYLRFEQWAPKLQKIKWFRKFKTYGQLLKRFSMQDQVNILLLSLLRYLIFSAQFMLLLTWMNVSIPLVSGFLMTTLFFWAMAMIPSVALAELGVRGQVGLFLFNHFSPNSIGILIATFSLWAINLVIPALLGSILLFRMRWLR</sequence>
<evidence type="ECO:0000256" key="2">
    <source>
        <dbReference type="ARBA" id="ARBA00022475"/>
    </source>
</evidence>
<comment type="caution">
    <text evidence="7">The sequence shown here is derived from an EMBL/GenBank/DDBJ whole genome shotgun (WGS) entry which is preliminary data.</text>
</comment>
<keyword evidence="2" id="KW-1003">Cell membrane</keyword>
<evidence type="ECO:0000256" key="1">
    <source>
        <dbReference type="ARBA" id="ARBA00004651"/>
    </source>
</evidence>
<feature type="transmembrane region" description="Helical" evidence="6">
    <location>
        <begin position="75"/>
        <end position="97"/>
    </location>
</feature>
<dbReference type="Pfam" id="PF03706">
    <property type="entry name" value="LPG_synthase_TM"/>
    <property type="match status" value="1"/>
</dbReference>
<gene>
    <name evidence="7" type="ORF">DN068_11480</name>
</gene>
<evidence type="ECO:0000256" key="6">
    <source>
        <dbReference type="SAM" id="Phobius"/>
    </source>
</evidence>
<feature type="transmembrane region" description="Helical" evidence="6">
    <location>
        <begin position="243"/>
        <end position="265"/>
    </location>
</feature>
<organism evidence="7 8">
    <name type="scientific">Taibaiella soli</name>
    <dbReference type="NCBI Taxonomy" id="1649169"/>
    <lineage>
        <taxon>Bacteria</taxon>
        <taxon>Pseudomonadati</taxon>
        <taxon>Bacteroidota</taxon>
        <taxon>Chitinophagia</taxon>
        <taxon>Chitinophagales</taxon>
        <taxon>Chitinophagaceae</taxon>
        <taxon>Taibaiella</taxon>
    </lineage>
</organism>
<feature type="transmembrane region" description="Helical" evidence="6">
    <location>
        <begin position="190"/>
        <end position="207"/>
    </location>
</feature>
<dbReference type="InterPro" id="IPR022791">
    <property type="entry name" value="L-PG_synthase/AglD"/>
</dbReference>
<keyword evidence="3 6" id="KW-0812">Transmembrane</keyword>
<dbReference type="AlphaFoldDB" id="A0A2W2BYR4"/>
<proteinExistence type="predicted"/>
<dbReference type="Proteomes" id="UP000248745">
    <property type="component" value="Unassembled WGS sequence"/>
</dbReference>
<feature type="transmembrane region" description="Helical" evidence="6">
    <location>
        <begin position="315"/>
        <end position="341"/>
    </location>
</feature>
<evidence type="ECO:0000256" key="4">
    <source>
        <dbReference type="ARBA" id="ARBA00022989"/>
    </source>
</evidence>
<reference evidence="7 8" key="1">
    <citation type="submission" date="2018-06" db="EMBL/GenBank/DDBJ databases">
        <title>Mucibacter soli gen. nov., sp. nov., a new member of the family Chitinophagaceae producing mucin.</title>
        <authorList>
            <person name="Kim M.-K."/>
            <person name="Park S."/>
            <person name="Kim T.-S."/>
            <person name="Joung Y."/>
            <person name="Han J.-H."/>
            <person name="Kim S.B."/>
        </authorList>
    </citation>
    <scope>NUCLEOTIDE SEQUENCE [LARGE SCALE GENOMIC DNA]</scope>
    <source>
        <strain evidence="7 8">R1-15</strain>
    </source>
</reference>
<accession>A0A2W2BYR4</accession>
<keyword evidence="5 6" id="KW-0472">Membrane</keyword>
<evidence type="ECO:0000313" key="7">
    <source>
        <dbReference type="EMBL" id="PZF73023.1"/>
    </source>
</evidence>
<evidence type="ECO:0000313" key="8">
    <source>
        <dbReference type="Proteomes" id="UP000248745"/>
    </source>
</evidence>
<evidence type="ECO:0000256" key="5">
    <source>
        <dbReference type="ARBA" id="ARBA00023136"/>
    </source>
</evidence>
<comment type="subcellular location">
    <subcellularLocation>
        <location evidence="1">Cell membrane</location>
        <topology evidence="1">Multi-pass membrane protein</topology>
    </subcellularLocation>
</comment>
<keyword evidence="4 6" id="KW-1133">Transmembrane helix</keyword>
<name>A0A2W2BYR4_9BACT</name>
<evidence type="ECO:0000256" key="3">
    <source>
        <dbReference type="ARBA" id="ARBA00022692"/>
    </source>
</evidence>
<keyword evidence="8" id="KW-1185">Reference proteome</keyword>
<feature type="transmembrane region" description="Helical" evidence="6">
    <location>
        <begin position="151"/>
        <end position="178"/>
    </location>
</feature>
<feature type="transmembrane region" description="Helical" evidence="6">
    <location>
        <begin position="271"/>
        <end position="294"/>
    </location>
</feature>
<dbReference type="OrthoDB" id="1121314at2"/>
<feature type="transmembrane region" description="Helical" evidence="6">
    <location>
        <begin position="41"/>
        <end position="60"/>
    </location>
</feature>
<dbReference type="EMBL" id="QKTW01000016">
    <property type="protein sequence ID" value="PZF73023.1"/>
    <property type="molecule type" value="Genomic_DNA"/>
</dbReference>
<dbReference type="GO" id="GO:0005886">
    <property type="term" value="C:plasma membrane"/>
    <property type="evidence" value="ECO:0007669"/>
    <property type="project" value="UniProtKB-SubCell"/>
</dbReference>
<protein>
    <submittedName>
        <fullName evidence="7">Uncharacterized protein</fullName>
    </submittedName>
</protein>